<dbReference type="EMBL" id="LR862148">
    <property type="protein sequence ID" value="CAD1830434.1"/>
    <property type="molecule type" value="Genomic_DNA"/>
</dbReference>
<dbReference type="Pfam" id="PF00560">
    <property type="entry name" value="LRR_1"/>
    <property type="match status" value="3"/>
</dbReference>
<dbReference type="Gene3D" id="3.80.10.10">
    <property type="entry name" value="Ribonuclease Inhibitor"/>
    <property type="match status" value="1"/>
</dbReference>
<feature type="compositionally biased region" description="Basic residues" evidence="7">
    <location>
        <begin position="311"/>
        <end position="321"/>
    </location>
</feature>
<feature type="region of interest" description="Disordered" evidence="7">
    <location>
        <begin position="1"/>
        <end position="30"/>
    </location>
</feature>
<evidence type="ECO:0000256" key="1">
    <source>
        <dbReference type="ARBA" id="ARBA00004236"/>
    </source>
</evidence>
<dbReference type="PANTHER" id="PTHR48009:SF16">
    <property type="entry name" value="LEUCINE-RICH REPEAT-CONTAINING N-TERMINAL PLANT-TYPE DOMAIN-CONTAINING PROTEIN"/>
    <property type="match status" value="1"/>
</dbReference>
<proteinExistence type="predicted"/>
<evidence type="ECO:0000256" key="2">
    <source>
        <dbReference type="ARBA" id="ARBA00022475"/>
    </source>
</evidence>
<evidence type="ECO:0000256" key="3">
    <source>
        <dbReference type="ARBA" id="ARBA00022614"/>
    </source>
</evidence>
<keyword evidence="5" id="KW-0677">Repeat</keyword>
<evidence type="ECO:0000256" key="7">
    <source>
        <dbReference type="SAM" id="MobiDB-lite"/>
    </source>
</evidence>
<dbReference type="SMART" id="SM00369">
    <property type="entry name" value="LRR_TYP"/>
    <property type="match status" value="4"/>
</dbReference>
<feature type="region of interest" description="Disordered" evidence="7">
    <location>
        <begin position="303"/>
        <end position="341"/>
    </location>
</feature>
<comment type="subcellular location">
    <subcellularLocation>
        <location evidence="1">Cell membrane</location>
    </subcellularLocation>
</comment>
<keyword evidence="2" id="KW-0472">Membrane</keyword>
<dbReference type="PANTHER" id="PTHR48009">
    <property type="entry name" value="LEUCINE-RICH REPEAT (LRR) FAMILY PROTEIN"/>
    <property type="match status" value="1"/>
</dbReference>
<dbReference type="Pfam" id="PF13855">
    <property type="entry name" value="LRR_8"/>
    <property type="match status" value="1"/>
</dbReference>
<dbReference type="InterPro" id="IPR001611">
    <property type="entry name" value="Leu-rich_rpt"/>
</dbReference>
<keyword evidence="6" id="KW-0325">Glycoprotein</keyword>
<accession>A0A6V7PI00</accession>
<dbReference type="PRINTS" id="PR00019">
    <property type="entry name" value="LEURICHRPT"/>
</dbReference>
<sequence length="341" mass="37537">MPPRGPRGASRIQGRHNHPPPRPAPHLGPVRRHRRLLRWVVRRHLRPSRGRRSRLQPHPIRRRARLRNRDPHRHPLPALGNLTGLRILSLAGLAKLTGPLPPSLGRLSLLTELRLSGNSLTGPIPPSFSGLRRLEFLLLNGNRLSGAIPPSVFASSSLKFLALDENQFAGAIPPSIGKLSALERLDLQSNGLTGKIPMEIGNLRNLADLDLSKNRISGGIPESVGNLSKLAALDLSENRLTGAIPHSFTKMVSSNSAGSRATAYLEASRRRSAISGACNGGIYWATSSPERYRSRLEPLLTRHPLLQQQPVHRKNPLRHRQFSPITNSGPLAEQPNRPNPR</sequence>
<protein>
    <submittedName>
        <fullName evidence="8">Uncharacterized protein</fullName>
    </submittedName>
</protein>
<keyword evidence="4" id="KW-0732">Signal</keyword>
<dbReference type="GO" id="GO:0005886">
    <property type="term" value="C:plasma membrane"/>
    <property type="evidence" value="ECO:0007669"/>
    <property type="project" value="UniProtKB-SubCell"/>
</dbReference>
<dbReference type="FunFam" id="3.80.10.10:FF:000383">
    <property type="entry name" value="Leucine-rich repeat receptor protein kinase EMS1"/>
    <property type="match status" value="1"/>
</dbReference>
<feature type="compositionally biased region" description="Basic residues" evidence="7">
    <location>
        <begin position="48"/>
        <end position="75"/>
    </location>
</feature>
<name>A0A6V7PI00_ANACO</name>
<dbReference type="InterPro" id="IPR003591">
    <property type="entry name" value="Leu-rich_rpt_typical-subtyp"/>
</dbReference>
<dbReference type="SUPFAM" id="SSF52058">
    <property type="entry name" value="L domain-like"/>
    <property type="match status" value="1"/>
</dbReference>
<dbReference type="AlphaFoldDB" id="A0A6V7PI00"/>
<dbReference type="FunFam" id="3.80.10.10:FF:000041">
    <property type="entry name" value="LRR receptor-like serine/threonine-protein kinase ERECTA"/>
    <property type="match status" value="1"/>
</dbReference>
<dbReference type="InterPro" id="IPR053213">
    <property type="entry name" value="RLP29"/>
</dbReference>
<dbReference type="InterPro" id="IPR032675">
    <property type="entry name" value="LRR_dom_sf"/>
</dbReference>
<evidence type="ECO:0000256" key="6">
    <source>
        <dbReference type="ARBA" id="ARBA00023180"/>
    </source>
</evidence>
<evidence type="ECO:0000313" key="8">
    <source>
        <dbReference type="EMBL" id="CAD1830434.1"/>
    </source>
</evidence>
<keyword evidence="3" id="KW-0433">Leucine-rich repeat</keyword>
<gene>
    <name evidence="8" type="ORF">CB5_LOCUS13645</name>
</gene>
<keyword evidence="2" id="KW-1003">Cell membrane</keyword>
<reference evidence="8" key="1">
    <citation type="submission" date="2020-07" db="EMBL/GenBank/DDBJ databases">
        <authorList>
            <person name="Lin J."/>
        </authorList>
    </citation>
    <scope>NUCLEOTIDE SEQUENCE</scope>
</reference>
<feature type="region of interest" description="Disordered" evidence="7">
    <location>
        <begin position="48"/>
        <end position="77"/>
    </location>
</feature>
<evidence type="ECO:0000256" key="5">
    <source>
        <dbReference type="ARBA" id="ARBA00022737"/>
    </source>
</evidence>
<organism evidence="8">
    <name type="scientific">Ananas comosus var. bracteatus</name>
    <name type="common">red pineapple</name>
    <dbReference type="NCBI Taxonomy" id="296719"/>
    <lineage>
        <taxon>Eukaryota</taxon>
        <taxon>Viridiplantae</taxon>
        <taxon>Streptophyta</taxon>
        <taxon>Embryophyta</taxon>
        <taxon>Tracheophyta</taxon>
        <taxon>Spermatophyta</taxon>
        <taxon>Magnoliopsida</taxon>
        <taxon>Liliopsida</taxon>
        <taxon>Poales</taxon>
        <taxon>Bromeliaceae</taxon>
        <taxon>Bromelioideae</taxon>
        <taxon>Ananas</taxon>
    </lineage>
</organism>
<evidence type="ECO:0000256" key="4">
    <source>
        <dbReference type="ARBA" id="ARBA00022729"/>
    </source>
</evidence>